<evidence type="ECO:0000256" key="4">
    <source>
        <dbReference type="ARBA" id="ARBA00023160"/>
    </source>
</evidence>
<keyword evidence="4" id="KW-0275">Fatty acid biosynthesis</keyword>
<dbReference type="GO" id="GO:0008770">
    <property type="term" value="F:[acyl-carrier-protein] phosphodiesterase activity"/>
    <property type="evidence" value="ECO:0007669"/>
    <property type="project" value="InterPro"/>
</dbReference>
<evidence type="ECO:0000313" key="6">
    <source>
        <dbReference type="Proteomes" id="UP000078070"/>
    </source>
</evidence>
<evidence type="ECO:0008006" key="7">
    <source>
        <dbReference type="Google" id="ProtNLM"/>
    </source>
</evidence>
<dbReference type="Proteomes" id="UP000078070">
    <property type="component" value="Chromosome"/>
</dbReference>
<name>A0A1A9F0S4_9GAMM</name>
<dbReference type="GO" id="GO:0006633">
    <property type="term" value="P:fatty acid biosynthetic process"/>
    <property type="evidence" value="ECO:0007669"/>
    <property type="project" value="UniProtKB-KW"/>
</dbReference>
<dbReference type="PANTHER" id="PTHR38764:SF1">
    <property type="entry name" value="ACYL CARRIER PROTEIN PHOSPHODIESTERASE"/>
    <property type="match status" value="1"/>
</dbReference>
<dbReference type="STRING" id="1821621.A8C75_13255"/>
<dbReference type="InterPro" id="IPR007431">
    <property type="entry name" value="ACP_PD"/>
</dbReference>
<evidence type="ECO:0000313" key="5">
    <source>
        <dbReference type="EMBL" id="ANG63343.1"/>
    </source>
</evidence>
<keyword evidence="6" id="KW-1185">Reference proteome</keyword>
<dbReference type="PIRSF" id="PIRSF011489">
    <property type="entry name" value="DUF479"/>
    <property type="match status" value="1"/>
</dbReference>
<reference evidence="6" key="1">
    <citation type="submission" date="2016-05" db="EMBL/GenBank/DDBJ databases">
        <authorList>
            <person name="Baek K."/>
            <person name="Yang S.-J."/>
        </authorList>
    </citation>
    <scope>NUCLEOTIDE SEQUENCE [LARGE SCALE GENOMIC DNA]</scope>
    <source>
        <strain evidence="6">ST58-10</strain>
    </source>
</reference>
<accession>A0A1A9F0S4</accession>
<evidence type="ECO:0000256" key="1">
    <source>
        <dbReference type="ARBA" id="ARBA00022516"/>
    </source>
</evidence>
<keyword evidence="2" id="KW-0378">Hydrolase</keyword>
<organism evidence="5 6">
    <name type="scientific">Marinobacterium aestuarii</name>
    <dbReference type="NCBI Taxonomy" id="1821621"/>
    <lineage>
        <taxon>Bacteria</taxon>
        <taxon>Pseudomonadati</taxon>
        <taxon>Pseudomonadota</taxon>
        <taxon>Gammaproteobacteria</taxon>
        <taxon>Oceanospirillales</taxon>
        <taxon>Oceanospirillaceae</taxon>
        <taxon>Marinobacterium</taxon>
    </lineage>
</organism>
<keyword evidence="3" id="KW-0443">Lipid metabolism</keyword>
<dbReference type="EMBL" id="CP015839">
    <property type="protein sequence ID" value="ANG63343.1"/>
    <property type="molecule type" value="Genomic_DNA"/>
</dbReference>
<evidence type="ECO:0000256" key="3">
    <source>
        <dbReference type="ARBA" id="ARBA00023098"/>
    </source>
</evidence>
<sequence length="198" mass="22395">MNYLAHFHLATLAGSSLTGNYLGDAVKGAALDAWPQAIAEGIRLHRSVDAFTDQHPDVLRTLALIETPRRRFAGIIVDMAFDHFLARHWASFHADPLADFSRAVYATMAPEAHMMPALARARFERMREYDWLLSYQRLEVIDRALDSIAGRLSRRTALYGAAEEVERHYGALEAAFLCFYPQLLHWVQQPERAGKVEG</sequence>
<dbReference type="PANTHER" id="PTHR38764">
    <property type="entry name" value="ACYL CARRIER PROTEIN PHOSPHODIESTERASE"/>
    <property type="match status" value="1"/>
</dbReference>
<protein>
    <recommendedName>
        <fullName evidence="7">ACP phosphodiesterase</fullName>
    </recommendedName>
</protein>
<dbReference type="RefSeq" id="WP_067383166.1">
    <property type="nucleotide sequence ID" value="NZ_CP015839.1"/>
</dbReference>
<reference evidence="5 6" key="2">
    <citation type="journal article" date="2018" name="Int. J. Syst. Evol. Microbiol.">
        <title>Marinobacterium aestuarii sp. nov., a benzene-degrading marine bacterium isolated from estuary sediment.</title>
        <authorList>
            <person name="Bae S.S."/>
            <person name="Jung J."/>
            <person name="Chung D."/>
            <person name="Baek K."/>
        </authorList>
    </citation>
    <scope>NUCLEOTIDE SEQUENCE [LARGE SCALE GENOMIC DNA]</scope>
    <source>
        <strain evidence="5 6">ST58-10</strain>
    </source>
</reference>
<dbReference type="KEGG" id="mars:A8C75_13255"/>
<proteinExistence type="predicted"/>
<keyword evidence="4" id="KW-0276">Fatty acid metabolism</keyword>
<evidence type="ECO:0000256" key="2">
    <source>
        <dbReference type="ARBA" id="ARBA00022801"/>
    </source>
</evidence>
<dbReference type="OrthoDB" id="8442777at2"/>
<dbReference type="AlphaFoldDB" id="A0A1A9F0S4"/>
<dbReference type="Pfam" id="PF04336">
    <property type="entry name" value="ACP_PD"/>
    <property type="match status" value="1"/>
</dbReference>
<keyword evidence="1" id="KW-0444">Lipid biosynthesis</keyword>
<gene>
    <name evidence="5" type="ORF">A8C75_13255</name>
</gene>